<keyword evidence="2" id="KW-0732">Signal</keyword>
<evidence type="ECO:0000256" key="2">
    <source>
        <dbReference type="SAM" id="SignalP"/>
    </source>
</evidence>
<dbReference type="AlphaFoldDB" id="A0A0M3I0R4"/>
<feature type="signal peptide" evidence="2">
    <location>
        <begin position="1"/>
        <end position="16"/>
    </location>
</feature>
<dbReference type="WBParaSite" id="ALUE_0000975601-mRNA-1">
    <property type="protein sequence ID" value="ALUE_0000975601-mRNA-1"/>
    <property type="gene ID" value="ALUE_0000975601"/>
</dbReference>
<feature type="compositionally biased region" description="Polar residues" evidence="1">
    <location>
        <begin position="122"/>
        <end position="132"/>
    </location>
</feature>
<name>A0A0M3I0R4_ASCLU</name>
<evidence type="ECO:0000313" key="4">
    <source>
        <dbReference type="WBParaSite" id="ALUE_0000975601-mRNA-1"/>
    </source>
</evidence>
<feature type="compositionally biased region" description="Basic residues" evidence="1">
    <location>
        <begin position="146"/>
        <end position="158"/>
    </location>
</feature>
<accession>A0A0M3I0R4</accession>
<feature type="region of interest" description="Disordered" evidence="1">
    <location>
        <begin position="113"/>
        <end position="174"/>
    </location>
</feature>
<keyword evidence="3" id="KW-1185">Reference proteome</keyword>
<organism evidence="3 4">
    <name type="scientific">Ascaris lumbricoides</name>
    <name type="common">Giant roundworm</name>
    <dbReference type="NCBI Taxonomy" id="6252"/>
    <lineage>
        <taxon>Eukaryota</taxon>
        <taxon>Metazoa</taxon>
        <taxon>Ecdysozoa</taxon>
        <taxon>Nematoda</taxon>
        <taxon>Chromadorea</taxon>
        <taxon>Rhabditida</taxon>
        <taxon>Spirurina</taxon>
        <taxon>Ascaridomorpha</taxon>
        <taxon>Ascaridoidea</taxon>
        <taxon>Ascarididae</taxon>
        <taxon>Ascaris</taxon>
    </lineage>
</organism>
<feature type="chain" id="PRO_5005656519" evidence="2">
    <location>
        <begin position="17"/>
        <end position="215"/>
    </location>
</feature>
<evidence type="ECO:0000256" key="1">
    <source>
        <dbReference type="SAM" id="MobiDB-lite"/>
    </source>
</evidence>
<evidence type="ECO:0000313" key="3">
    <source>
        <dbReference type="Proteomes" id="UP000036681"/>
    </source>
</evidence>
<sequence>MAANVLLLSVLSDVYSESITQLKILVDCYDVFSPLISDSKFGRFSRSLRELRSVKEALKERYSMGAPLSDAKRILTKALTISEMDFVNELPSDAQRKMWMEIEELGMPVERKLEDPMRGKDQNVNVSTNSLRVASEEDNSVEKNGVLKKKKKLKRKIKDVKDNTQASGKKKKLKRKLQERIRKMVISYEMCTSRREGGEKELELGRGIACKEHVT</sequence>
<proteinExistence type="predicted"/>
<reference evidence="4" key="1">
    <citation type="submission" date="2017-02" db="UniProtKB">
        <authorList>
            <consortium name="WormBaseParasite"/>
        </authorList>
    </citation>
    <scope>IDENTIFICATION</scope>
</reference>
<protein>
    <submittedName>
        <fullName evidence="4">UBN2 domain-containing protein</fullName>
    </submittedName>
</protein>
<dbReference type="Proteomes" id="UP000036681">
    <property type="component" value="Unplaced"/>
</dbReference>